<evidence type="ECO:0000313" key="3">
    <source>
        <dbReference type="Proteomes" id="UP000006532"/>
    </source>
</evidence>
<feature type="transmembrane region" description="Helical" evidence="1">
    <location>
        <begin position="30"/>
        <end position="52"/>
    </location>
</feature>
<dbReference type="OrthoDB" id="24753at10239"/>
<dbReference type="GeneID" id="10329422"/>
<evidence type="ECO:0000256" key="1">
    <source>
        <dbReference type="SAM" id="Phobius"/>
    </source>
</evidence>
<dbReference type="RefSeq" id="YP_004325013.1">
    <property type="nucleotide sequence ID" value="NC_015290.1"/>
</dbReference>
<organism evidence="2 3">
    <name type="scientific">Prochlorococcus phage P-SSM7</name>
    <dbReference type="NCBI Taxonomy" id="445688"/>
    <lineage>
        <taxon>Viruses</taxon>
        <taxon>Duplodnaviria</taxon>
        <taxon>Heunggongvirae</taxon>
        <taxon>Uroviricota</taxon>
        <taxon>Caudoviricetes</taxon>
        <taxon>Pantevenvirales</taxon>
        <taxon>Kyanoviridae</taxon>
        <taxon>Palaemonvirus</taxon>
        <taxon>Palaemonvirus pssm7</taxon>
    </lineage>
</organism>
<gene>
    <name evidence="2" type="ORF">PSSM7_186</name>
</gene>
<accession>E3SNV0</accession>
<protein>
    <submittedName>
        <fullName evidence="2">Rnf-Nqr</fullName>
    </submittedName>
</protein>
<dbReference type="EMBL" id="GU071103">
    <property type="protein sequence ID" value="ADO98921.1"/>
    <property type="molecule type" value="Genomic_DNA"/>
</dbReference>
<dbReference type="Proteomes" id="UP000006532">
    <property type="component" value="Segment"/>
</dbReference>
<dbReference type="KEGG" id="vg:10329422"/>
<reference evidence="2 3" key="1">
    <citation type="journal article" date="2010" name="Environ. Microbiol.">
        <title>Genomic analysis of oceanic cyanobacterial myoviruses compared with T4-like myoviruses from diverse hosts and environments.</title>
        <authorList>
            <person name="Sullivan M.B."/>
            <person name="Huang K.H."/>
            <person name="Ignacio-Espinoza J.C."/>
            <person name="Berlin A.M."/>
            <person name="Kelly L."/>
            <person name="Weigele P.R."/>
            <person name="DeFrancesco A.S."/>
            <person name="Kern S.E."/>
            <person name="Thompson L.R."/>
            <person name="Young S."/>
            <person name="Yandava C."/>
            <person name="Fu R."/>
            <person name="Krastins B."/>
            <person name="Chase M."/>
            <person name="Sarracino D."/>
            <person name="Osburne M.S."/>
            <person name="Henn M.R."/>
            <person name="Chisholm S.W."/>
        </authorList>
    </citation>
    <scope>NUCLEOTIDE SEQUENCE [LARGE SCALE GENOMIC DNA]</scope>
    <source>
        <strain evidence="2">NATL1A-15</strain>
    </source>
</reference>
<keyword evidence="1" id="KW-0472">Membrane</keyword>
<proteinExistence type="predicted"/>
<sequence>MTLIKAWRIWKYALGSFSDEKTRRYDNYVVLVRTFIFISYLVTNCFIISGVIRHWN</sequence>
<keyword evidence="1" id="KW-1133">Transmembrane helix</keyword>
<keyword evidence="3" id="KW-1185">Reference proteome</keyword>
<name>E3SNV0_9CAUD</name>
<evidence type="ECO:0000313" key="2">
    <source>
        <dbReference type="EMBL" id="ADO98921.1"/>
    </source>
</evidence>
<keyword evidence="1" id="KW-0812">Transmembrane</keyword>